<evidence type="ECO:0000313" key="3">
    <source>
        <dbReference type="EMBL" id="GLB83547.1"/>
    </source>
</evidence>
<keyword evidence="1" id="KW-0732">Signal</keyword>
<keyword evidence="5" id="KW-1185">Reference proteome</keyword>
<dbReference type="GeneID" id="83631993"/>
<evidence type="ECO:0000256" key="1">
    <source>
        <dbReference type="SAM" id="SignalP"/>
    </source>
</evidence>
<gene>
    <name evidence="4" type="ORF">Mkiyose1413_34960</name>
    <name evidence="3" type="ORF">SRL2020028_28030</name>
</gene>
<dbReference type="Proteomes" id="UP001165663">
    <property type="component" value="Unassembled WGS sequence"/>
</dbReference>
<organism evidence="4 5">
    <name type="scientific">Mycobacterium kiyosense</name>
    <dbReference type="NCBI Taxonomy" id="2871094"/>
    <lineage>
        <taxon>Bacteria</taxon>
        <taxon>Bacillati</taxon>
        <taxon>Actinomycetota</taxon>
        <taxon>Actinomycetes</taxon>
        <taxon>Mycobacteriales</taxon>
        <taxon>Mycobacteriaceae</taxon>
        <taxon>Mycobacterium</taxon>
    </lineage>
</organism>
<evidence type="ECO:0000313" key="5">
    <source>
        <dbReference type="Proteomes" id="UP001064782"/>
    </source>
</evidence>
<feature type="signal peptide" evidence="1">
    <location>
        <begin position="1"/>
        <end position="30"/>
    </location>
</feature>
<protein>
    <recommendedName>
        <fullName evidence="2">Peptidase C39-like domain-containing protein</fullName>
    </recommendedName>
</protein>
<evidence type="ECO:0000259" key="2">
    <source>
        <dbReference type="Pfam" id="PF13529"/>
    </source>
</evidence>
<dbReference type="Gene3D" id="3.90.70.10">
    <property type="entry name" value="Cysteine proteinases"/>
    <property type="match status" value="1"/>
</dbReference>
<accession>A0A9P3QAC2</accession>
<dbReference type="Pfam" id="PF13529">
    <property type="entry name" value="Peptidase_C39_2"/>
    <property type="match status" value="1"/>
</dbReference>
<dbReference type="EMBL" id="BRXE01000028">
    <property type="protein sequence ID" value="GLB83547.1"/>
    <property type="molecule type" value="Genomic_DNA"/>
</dbReference>
<dbReference type="Proteomes" id="UP001064782">
    <property type="component" value="Unassembled WGS sequence"/>
</dbReference>
<dbReference type="AlphaFoldDB" id="A0A9P3QAC2"/>
<feature type="domain" description="Peptidase C39-like" evidence="2">
    <location>
        <begin position="59"/>
        <end position="180"/>
    </location>
</feature>
<feature type="chain" id="PRO_5040199332" description="Peptidase C39-like domain-containing protein" evidence="1">
    <location>
        <begin position="31"/>
        <end position="210"/>
    </location>
</feature>
<name>A0A9P3QAC2_9MYCO</name>
<dbReference type="RefSeq" id="WP_236978811.1">
    <property type="nucleotide sequence ID" value="NZ_BRXE01000028.1"/>
</dbReference>
<reference evidence="4" key="1">
    <citation type="submission" date="2022-08" db="EMBL/GenBank/DDBJ databases">
        <title>Mycobacterium kiyosense sp. nov., scotochromogenic slow-glowing species isolated from respiratory specimens.</title>
        <authorList>
            <person name="Fukano H."/>
            <person name="Kazumi Y."/>
            <person name="Sakagami N."/>
            <person name="Ato M."/>
            <person name="Mitarai S."/>
            <person name="Hoshino Y."/>
        </authorList>
    </citation>
    <scope>NUCLEOTIDE SEQUENCE</scope>
    <source>
        <strain evidence="4">1413</strain>
        <strain evidence="3">SRL2020-028</strain>
    </source>
</reference>
<dbReference type="EMBL" id="BRZI01000028">
    <property type="protein sequence ID" value="GLD31613.1"/>
    <property type="molecule type" value="Genomic_DNA"/>
</dbReference>
<sequence length="210" mass="22051">MSVAAATRRGSALGAAACCLLVVFAGTAQADPKAKPGGMHGDPVAAAPYWRYQKQDLDCGEMAVADVIGQLTGNLPSEEEITAAAENIPSTSHSGPIYTPTTRTSNHDLPVLLAHYGIKSDGSETNLVAVERALDQGRKAIVGVNDKILWDEGGNRTKENHFVVVTGIDTDAAVVHLNDSGIKAGRDEQVSLDTFEAAWATSGHFAVITR</sequence>
<evidence type="ECO:0000313" key="4">
    <source>
        <dbReference type="EMBL" id="GLD31613.1"/>
    </source>
</evidence>
<proteinExistence type="predicted"/>
<comment type="caution">
    <text evidence="4">The sequence shown here is derived from an EMBL/GenBank/DDBJ whole genome shotgun (WGS) entry which is preliminary data.</text>
</comment>
<dbReference type="InterPro" id="IPR039564">
    <property type="entry name" value="Peptidase_C39-like"/>
</dbReference>